<evidence type="ECO:0000256" key="4">
    <source>
        <dbReference type="ARBA" id="ARBA00022980"/>
    </source>
</evidence>
<organism evidence="10 11">
    <name type="scientific">Candidatus Megaera venefica</name>
    <dbReference type="NCBI Taxonomy" id="2055910"/>
    <lineage>
        <taxon>Bacteria</taxon>
        <taxon>Pseudomonadati</taxon>
        <taxon>Pseudomonadota</taxon>
        <taxon>Alphaproteobacteria</taxon>
        <taxon>Rickettsiales</taxon>
        <taxon>Rickettsiaceae</taxon>
        <taxon>Candidatus Megaera</taxon>
    </lineage>
</organism>
<dbReference type="NCBIfam" id="TIGR00158">
    <property type="entry name" value="L9"/>
    <property type="match status" value="1"/>
</dbReference>
<evidence type="ECO:0000256" key="1">
    <source>
        <dbReference type="ARBA" id="ARBA00010605"/>
    </source>
</evidence>
<comment type="function">
    <text evidence="7">Binds to the 23S rRNA.</text>
</comment>
<evidence type="ECO:0000256" key="8">
    <source>
        <dbReference type="SAM" id="MobiDB-lite"/>
    </source>
</evidence>
<keyword evidence="2 7" id="KW-0699">rRNA-binding</keyword>
<evidence type="ECO:0000313" key="10">
    <source>
        <dbReference type="EMBL" id="MEA0970465.1"/>
    </source>
</evidence>
<dbReference type="Gene3D" id="3.40.5.10">
    <property type="entry name" value="Ribosomal protein L9, N-terminal domain"/>
    <property type="match status" value="1"/>
</dbReference>
<evidence type="ECO:0000313" key="11">
    <source>
        <dbReference type="Proteomes" id="UP001291687"/>
    </source>
</evidence>
<dbReference type="Gene3D" id="3.10.430.100">
    <property type="entry name" value="Ribosomal protein L9, C-terminal domain"/>
    <property type="match status" value="1"/>
</dbReference>
<feature type="region of interest" description="Disordered" evidence="8">
    <location>
        <begin position="158"/>
        <end position="194"/>
    </location>
</feature>
<feature type="compositionally biased region" description="Basic and acidic residues" evidence="8">
    <location>
        <begin position="158"/>
        <end position="173"/>
    </location>
</feature>
<reference evidence="10 11" key="1">
    <citation type="submission" date="2023-03" db="EMBL/GenBank/DDBJ databases">
        <title>Host association and intracellularity evolved multiple times independently in the Rickettsiales.</title>
        <authorList>
            <person name="Castelli M."/>
            <person name="Nardi T."/>
            <person name="Gammuto L."/>
            <person name="Bellinzona G."/>
            <person name="Sabaneyeva E."/>
            <person name="Potekhin A."/>
            <person name="Serra V."/>
            <person name="Petroni G."/>
            <person name="Sassera D."/>
        </authorList>
    </citation>
    <scope>NUCLEOTIDE SEQUENCE [LARGE SCALE GENOMIC DNA]</scope>
    <source>
        <strain evidence="10 11">Sr 2-6</strain>
    </source>
</reference>
<accession>A0ABU5NBC6</accession>
<evidence type="ECO:0000256" key="5">
    <source>
        <dbReference type="ARBA" id="ARBA00023274"/>
    </source>
</evidence>
<evidence type="ECO:0000256" key="7">
    <source>
        <dbReference type="HAMAP-Rule" id="MF_00503"/>
    </source>
</evidence>
<dbReference type="PANTHER" id="PTHR21368">
    <property type="entry name" value="50S RIBOSOMAL PROTEIN L9"/>
    <property type="match status" value="1"/>
</dbReference>
<comment type="caution">
    <text evidence="10">The sequence shown here is derived from an EMBL/GenBank/DDBJ whole genome shotgun (WGS) entry which is preliminary data.</text>
</comment>
<dbReference type="GO" id="GO:0005840">
    <property type="term" value="C:ribosome"/>
    <property type="evidence" value="ECO:0007669"/>
    <property type="project" value="UniProtKB-KW"/>
</dbReference>
<dbReference type="SUPFAM" id="SSF55653">
    <property type="entry name" value="Ribosomal protein L9 C-domain"/>
    <property type="match status" value="1"/>
</dbReference>
<dbReference type="SUPFAM" id="SSF55658">
    <property type="entry name" value="L9 N-domain-like"/>
    <property type="match status" value="1"/>
</dbReference>
<comment type="similarity">
    <text evidence="1 7">Belongs to the bacterial ribosomal protein bL9 family.</text>
</comment>
<keyword evidence="11" id="KW-1185">Reference proteome</keyword>
<feature type="domain" description="Ribosomal protein L9" evidence="9">
    <location>
        <begin position="13"/>
        <end position="40"/>
    </location>
</feature>
<dbReference type="EMBL" id="JARJFB010000020">
    <property type="protein sequence ID" value="MEA0970465.1"/>
    <property type="molecule type" value="Genomic_DNA"/>
</dbReference>
<dbReference type="PROSITE" id="PS00651">
    <property type="entry name" value="RIBOSOMAL_L9"/>
    <property type="match status" value="1"/>
</dbReference>
<dbReference type="InterPro" id="IPR009027">
    <property type="entry name" value="Ribosomal_bL9/RNase_H1_N"/>
</dbReference>
<name>A0ABU5NBC6_9RICK</name>
<dbReference type="Pfam" id="PF03948">
    <property type="entry name" value="Ribosomal_L9_C"/>
    <property type="match status" value="1"/>
</dbReference>
<keyword evidence="4 7" id="KW-0689">Ribosomal protein</keyword>
<protein>
    <recommendedName>
        <fullName evidence="6 7">Large ribosomal subunit protein bL9</fullName>
    </recommendedName>
</protein>
<keyword evidence="5 7" id="KW-0687">Ribonucleoprotein</keyword>
<dbReference type="Proteomes" id="UP001291687">
    <property type="component" value="Unassembled WGS sequence"/>
</dbReference>
<dbReference type="InterPro" id="IPR020594">
    <property type="entry name" value="Ribosomal_bL9_bac/chp"/>
</dbReference>
<dbReference type="Pfam" id="PF01281">
    <property type="entry name" value="Ribosomal_L9_N"/>
    <property type="match status" value="1"/>
</dbReference>
<evidence type="ECO:0000259" key="9">
    <source>
        <dbReference type="PROSITE" id="PS00651"/>
    </source>
</evidence>
<evidence type="ECO:0000256" key="2">
    <source>
        <dbReference type="ARBA" id="ARBA00022730"/>
    </source>
</evidence>
<dbReference type="InterPro" id="IPR036791">
    <property type="entry name" value="Ribosomal_bL9_C_sf"/>
</dbReference>
<dbReference type="HAMAP" id="MF_00503">
    <property type="entry name" value="Ribosomal_bL9"/>
    <property type="match status" value="1"/>
</dbReference>
<dbReference type="InterPro" id="IPR036935">
    <property type="entry name" value="Ribosomal_bL9_N_sf"/>
</dbReference>
<dbReference type="RefSeq" id="WP_322776369.1">
    <property type="nucleotide sequence ID" value="NZ_JARJFB010000020.1"/>
</dbReference>
<proteinExistence type="inferred from homology"/>
<gene>
    <name evidence="7" type="primary">rplI</name>
    <name evidence="10" type="ORF">Megvenef_00430</name>
</gene>
<keyword evidence="3 7" id="KW-0694">RNA-binding</keyword>
<dbReference type="InterPro" id="IPR020069">
    <property type="entry name" value="Ribosomal_bL9_C"/>
</dbReference>
<evidence type="ECO:0000256" key="3">
    <source>
        <dbReference type="ARBA" id="ARBA00022884"/>
    </source>
</evidence>
<dbReference type="InterPro" id="IPR020070">
    <property type="entry name" value="Ribosomal_bL9_N"/>
</dbReference>
<evidence type="ECO:0000256" key="6">
    <source>
        <dbReference type="ARBA" id="ARBA00035292"/>
    </source>
</evidence>
<dbReference type="InterPro" id="IPR000244">
    <property type="entry name" value="Ribosomal_bL9"/>
</dbReference>
<sequence>MQVILVKPVRKLGKVGNTVTVADGFGRNYLIPQEFAIRATKENIAKFSSLQKDMEAKNAENKVDAEKVVAAIKSKHITFITQSAADGRLFGSVSAKAIAAELSKLANVPLNYTNVLLDTPIKFNGIFDVQVILHPEVITTILVVVAKTDTEAQDALREYKEGGKKDAQQKEDELSAMEAENSKQKEVTEEEDAN</sequence>